<sequence>MTLTAIMPTLRASLPDPMDPSLWPAHTVATTDDLLVSAISMVRLADLTGTPTVHTAEQSPPRYRPRGWVARDVSVAVASVTRVRRPRPGVVLLELDAVLPTCAVLDQVRLIGRRSTAPLSPMYVVTRCDGQADGPFHRLPAPLPADVREGDLVCFPCLATVRHRDVVEPVRAELAPVRAELAPARTELAPVNR</sequence>
<evidence type="ECO:0000313" key="1">
    <source>
        <dbReference type="EMBL" id="MBT1541549.1"/>
    </source>
</evidence>
<accession>A0A9Q2ZMI9</accession>
<gene>
    <name evidence="1" type="ORF">KK103_07250</name>
</gene>
<protein>
    <submittedName>
        <fullName evidence="1">Uncharacterized protein</fullName>
    </submittedName>
</protein>
<name>A0A9Q2ZMI9_9MICO</name>
<comment type="caution">
    <text evidence="1">The sequence shown here is derived from an EMBL/GenBank/DDBJ whole genome shotgun (WGS) entry which is preliminary data.</text>
</comment>
<organism evidence="1 2">
    <name type="scientific">Curtobacterium flaccumfaciens pv. flaccumfaciens</name>
    <dbReference type="NCBI Taxonomy" id="138532"/>
    <lineage>
        <taxon>Bacteria</taxon>
        <taxon>Bacillati</taxon>
        <taxon>Actinomycetota</taxon>
        <taxon>Actinomycetes</taxon>
        <taxon>Micrococcales</taxon>
        <taxon>Microbacteriaceae</taxon>
        <taxon>Curtobacterium</taxon>
    </lineage>
</organism>
<dbReference type="Proteomes" id="UP000709437">
    <property type="component" value="Unassembled WGS sequence"/>
</dbReference>
<reference evidence="1" key="1">
    <citation type="submission" date="2021-05" db="EMBL/GenBank/DDBJ databases">
        <title>Whole genome sequence of Curtobacterium flaccumfaciens pv. flaccumfaciens strain CFBP 3417.</title>
        <authorList>
            <person name="Osdaghi E."/>
            <person name="Taghouti G."/>
            <person name="Portier P."/>
            <person name="Fazliarab A."/>
            <person name="Taghavi S.M."/>
            <person name="Briand M."/>
            <person name="Le-Saux M."/>
            <person name="Jacques M.-A."/>
        </authorList>
    </citation>
    <scope>NUCLEOTIDE SEQUENCE</scope>
    <source>
        <strain evidence="1">CFBP 3417</strain>
    </source>
</reference>
<proteinExistence type="predicted"/>
<dbReference type="RefSeq" id="WP_214562681.1">
    <property type="nucleotide sequence ID" value="NZ_JAHEWX010000006.1"/>
</dbReference>
<dbReference type="AlphaFoldDB" id="A0A9Q2ZMI9"/>
<evidence type="ECO:0000313" key="2">
    <source>
        <dbReference type="Proteomes" id="UP000709437"/>
    </source>
</evidence>
<dbReference type="EMBL" id="JAHEWX010000006">
    <property type="protein sequence ID" value="MBT1541549.1"/>
    <property type="molecule type" value="Genomic_DNA"/>
</dbReference>